<comment type="function">
    <text evidence="7">Catalyzes the anaerobic formation of alpha-ketobutyrate and ammonia from threonine in a two-step reaction. The first step involved a dehydration of threonine and a production of enamine intermediates (aminocrotonate), which tautomerizes to its imine form (iminobutyrate). Both intermediates are unstable and short-lived. The second step is the nonenzymatic hydrolysis of the enamine/imine intermediates to form 2-ketobutyrate and free ammonia. In the low water environment of the cell, the second step is accelerated by RidA.</text>
</comment>
<evidence type="ECO:0000259" key="9">
    <source>
        <dbReference type="Pfam" id="PF00291"/>
    </source>
</evidence>
<evidence type="ECO:0000313" key="10">
    <source>
        <dbReference type="EMBL" id="MPW24254.1"/>
    </source>
</evidence>
<dbReference type="InterPro" id="IPR000634">
    <property type="entry name" value="Ser/Thr_deHydtase_PyrdxlP-BS"/>
</dbReference>
<evidence type="ECO:0000256" key="5">
    <source>
        <dbReference type="ARBA" id="ARBA00022898"/>
    </source>
</evidence>
<dbReference type="CDD" id="cd01562">
    <property type="entry name" value="Thr-dehyd"/>
    <property type="match status" value="1"/>
</dbReference>
<dbReference type="Gene3D" id="3.40.50.1100">
    <property type="match status" value="2"/>
</dbReference>
<evidence type="ECO:0000313" key="11">
    <source>
        <dbReference type="Proteomes" id="UP000440004"/>
    </source>
</evidence>
<evidence type="ECO:0000256" key="4">
    <source>
        <dbReference type="ARBA" id="ARBA00012096"/>
    </source>
</evidence>
<comment type="similarity">
    <text evidence="3">Belongs to the serine/threonine dehydratase family.</text>
</comment>
<dbReference type="EC" id="4.3.1.19" evidence="4"/>
<dbReference type="Proteomes" id="UP000440004">
    <property type="component" value="Unassembled WGS sequence"/>
</dbReference>
<keyword evidence="11" id="KW-1185">Reference proteome</keyword>
<accession>A0A6A7K4K3</accession>
<dbReference type="GO" id="GO:0030170">
    <property type="term" value="F:pyridoxal phosphate binding"/>
    <property type="evidence" value="ECO:0007669"/>
    <property type="project" value="InterPro"/>
</dbReference>
<dbReference type="GO" id="GO:0004794">
    <property type="term" value="F:threonine deaminase activity"/>
    <property type="evidence" value="ECO:0007669"/>
    <property type="project" value="UniProtKB-EC"/>
</dbReference>
<keyword evidence="5" id="KW-0663">Pyridoxal phosphate</keyword>
<dbReference type="GO" id="GO:0009097">
    <property type="term" value="P:isoleucine biosynthetic process"/>
    <property type="evidence" value="ECO:0007669"/>
    <property type="project" value="TreeGrafter"/>
</dbReference>
<evidence type="ECO:0000256" key="6">
    <source>
        <dbReference type="ARBA" id="ARBA00023239"/>
    </source>
</evidence>
<evidence type="ECO:0000256" key="7">
    <source>
        <dbReference type="ARBA" id="ARBA00025527"/>
    </source>
</evidence>
<gene>
    <name evidence="10" type="ORF">GC105_00390</name>
</gene>
<dbReference type="RefSeq" id="WP_152800563.1">
    <property type="nucleotide sequence ID" value="NZ_WHNX01000001.1"/>
</dbReference>
<dbReference type="PROSITE" id="PS00165">
    <property type="entry name" value="DEHYDRATASE_SER_THR"/>
    <property type="match status" value="1"/>
</dbReference>
<evidence type="ECO:0000256" key="3">
    <source>
        <dbReference type="ARBA" id="ARBA00010869"/>
    </source>
</evidence>
<evidence type="ECO:0000256" key="1">
    <source>
        <dbReference type="ARBA" id="ARBA00001274"/>
    </source>
</evidence>
<proteinExistence type="inferred from homology"/>
<dbReference type="PANTHER" id="PTHR48078:SF7">
    <property type="entry name" value="BLL6502 PROTEIN"/>
    <property type="match status" value="1"/>
</dbReference>
<dbReference type="AlphaFoldDB" id="A0A6A7K4K3"/>
<organism evidence="10 11">
    <name type="scientific">Alkalibaculum sporogenes</name>
    <dbReference type="NCBI Taxonomy" id="2655001"/>
    <lineage>
        <taxon>Bacteria</taxon>
        <taxon>Bacillati</taxon>
        <taxon>Bacillota</taxon>
        <taxon>Clostridia</taxon>
        <taxon>Eubacteriales</taxon>
        <taxon>Eubacteriaceae</taxon>
        <taxon>Alkalibaculum</taxon>
    </lineage>
</organism>
<reference evidence="10 11" key="1">
    <citation type="submission" date="2019-10" db="EMBL/GenBank/DDBJ databases">
        <title>Alkalibaculum tamaniensis sp.nov., a new alkaliphilic acetogen, isolated on methoxylated aromatics from a mud volcano.</title>
        <authorList>
            <person name="Khomyakova M.A."/>
            <person name="Merkel A.Y."/>
            <person name="Bonch-Osmolovskaya E.A."/>
            <person name="Slobodkin A.I."/>
        </authorList>
    </citation>
    <scope>NUCLEOTIDE SEQUENCE [LARGE SCALE GENOMIC DNA]</scope>
    <source>
        <strain evidence="10 11">M08DMB</strain>
    </source>
</reference>
<dbReference type="EMBL" id="WHNX01000001">
    <property type="protein sequence ID" value="MPW24254.1"/>
    <property type="molecule type" value="Genomic_DNA"/>
</dbReference>
<evidence type="ECO:0000256" key="8">
    <source>
        <dbReference type="ARBA" id="ARBA00031427"/>
    </source>
</evidence>
<dbReference type="SUPFAM" id="SSF53686">
    <property type="entry name" value="Tryptophan synthase beta subunit-like PLP-dependent enzymes"/>
    <property type="match status" value="1"/>
</dbReference>
<protein>
    <recommendedName>
        <fullName evidence="4">threonine ammonia-lyase</fullName>
        <ecNumber evidence="4">4.3.1.19</ecNumber>
    </recommendedName>
    <alternativeName>
        <fullName evidence="8">Threonine deaminase</fullName>
    </alternativeName>
</protein>
<dbReference type="GO" id="GO:0006567">
    <property type="term" value="P:L-threonine catabolic process"/>
    <property type="evidence" value="ECO:0007669"/>
    <property type="project" value="TreeGrafter"/>
</dbReference>
<comment type="caution">
    <text evidence="10">The sequence shown here is derived from an EMBL/GenBank/DDBJ whole genome shotgun (WGS) entry which is preliminary data.</text>
</comment>
<dbReference type="PANTHER" id="PTHR48078">
    <property type="entry name" value="THREONINE DEHYDRATASE, MITOCHONDRIAL-RELATED"/>
    <property type="match status" value="1"/>
</dbReference>
<dbReference type="FunFam" id="3.40.50.1100:FF:000005">
    <property type="entry name" value="Threonine dehydratase catabolic"/>
    <property type="match status" value="1"/>
</dbReference>
<sequence>MNTKKGDYPISLKEVFRAEQVVSKFINSTPLIYYKSLSDQIGAEIFIKHENHLPGGSFKIRGGLNIMHHLKHQGITGVVTFSTGNHGISIATAAKMLGIDATIVLPKGNNPEKNQRIIDAGANLVEAGENFEQSAQECMKLQEERNLHYIHAVNEPHLINGVGTEFTEILKELPDIDAIILPIGGGSELAAAVTVLKSVNPKIEIYAVQAESAKAAYLSWKAGTIMQEPNHTFAGGFATGSAYEIPFEIYKDKLTDFILLSEDEIREGIYLAMFHTHNLAEGAGASTIMAAKKIRRRLYGKKVVLQMSGCNETVDCIRDVLNMLHKRI</sequence>
<dbReference type="InterPro" id="IPR036052">
    <property type="entry name" value="TrpB-like_PALP_sf"/>
</dbReference>
<evidence type="ECO:0000256" key="2">
    <source>
        <dbReference type="ARBA" id="ARBA00001933"/>
    </source>
</evidence>
<dbReference type="GO" id="GO:0003941">
    <property type="term" value="F:L-serine ammonia-lyase activity"/>
    <property type="evidence" value="ECO:0007669"/>
    <property type="project" value="TreeGrafter"/>
</dbReference>
<dbReference type="GO" id="GO:0006565">
    <property type="term" value="P:L-serine catabolic process"/>
    <property type="evidence" value="ECO:0007669"/>
    <property type="project" value="TreeGrafter"/>
</dbReference>
<dbReference type="InterPro" id="IPR050147">
    <property type="entry name" value="Ser/Thr_Dehydratase"/>
</dbReference>
<dbReference type="Pfam" id="PF00291">
    <property type="entry name" value="PALP"/>
    <property type="match status" value="1"/>
</dbReference>
<name>A0A6A7K4K3_9FIRM</name>
<dbReference type="InterPro" id="IPR001926">
    <property type="entry name" value="TrpB-like_PALP"/>
</dbReference>
<keyword evidence="6" id="KW-0456">Lyase</keyword>
<comment type="cofactor">
    <cofactor evidence="2">
        <name>pyridoxal 5'-phosphate</name>
        <dbReference type="ChEBI" id="CHEBI:597326"/>
    </cofactor>
</comment>
<comment type="catalytic activity">
    <reaction evidence="1">
        <text>L-threonine = 2-oxobutanoate + NH4(+)</text>
        <dbReference type="Rhea" id="RHEA:22108"/>
        <dbReference type="ChEBI" id="CHEBI:16763"/>
        <dbReference type="ChEBI" id="CHEBI:28938"/>
        <dbReference type="ChEBI" id="CHEBI:57926"/>
        <dbReference type="EC" id="4.3.1.19"/>
    </reaction>
</comment>
<feature type="domain" description="Tryptophan synthase beta chain-like PALP" evidence="9">
    <location>
        <begin position="23"/>
        <end position="309"/>
    </location>
</feature>